<dbReference type="EMBL" id="LUTY01002715">
    <property type="protein sequence ID" value="OAD19651.1"/>
    <property type="molecule type" value="Genomic_DNA"/>
</dbReference>
<dbReference type="Proteomes" id="UP000076962">
    <property type="component" value="Unassembled WGS sequence"/>
</dbReference>
<evidence type="ECO:0000313" key="1">
    <source>
        <dbReference type="EMBL" id="OAD19651.1"/>
    </source>
</evidence>
<accession>A0A176RV75</accession>
<keyword evidence="2" id="KW-1185">Reference proteome</keyword>
<dbReference type="AlphaFoldDB" id="A0A176RV75"/>
<name>A0A176RV75_9GAMM</name>
<evidence type="ECO:0008006" key="3">
    <source>
        <dbReference type="Google" id="ProtNLM"/>
    </source>
</evidence>
<reference evidence="1 2" key="1">
    <citation type="submission" date="2016-05" db="EMBL/GenBank/DDBJ databases">
        <title>Single-cell genome of chain-forming Candidatus Thiomargarita nelsonii and comparison to other large sulfur-oxidizing bacteria.</title>
        <authorList>
            <person name="Winkel M."/>
            <person name="Salman V."/>
            <person name="Woyke T."/>
            <person name="Schulz-Vogt H."/>
            <person name="Richter M."/>
            <person name="Flood B."/>
            <person name="Bailey J."/>
            <person name="Amann R."/>
            <person name="Mussmann M."/>
        </authorList>
    </citation>
    <scope>NUCLEOTIDE SEQUENCE [LARGE SCALE GENOMIC DNA]</scope>
    <source>
        <strain evidence="1 2">THI036</strain>
    </source>
</reference>
<evidence type="ECO:0000313" key="2">
    <source>
        <dbReference type="Proteomes" id="UP000076962"/>
    </source>
</evidence>
<comment type="caution">
    <text evidence="1">The sequence shown here is derived from an EMBL/GenBank/DDBJ whole genome shotgun (WGS) entry which is preliminary data.</text>
</comment>
<organism evidence="1 2">
    <name type="scientific">Candidatus Thiomargarita nelsonii</name>
    <dbReference type="NCBI Taxonomy" id="1003181"/>
    <lineage>
        <taxon>Bacteria</taxon>
        <taxon>Pseudomonadati</taxon>
        <taxon>Pseudomonadota</taxon>
        <taxon>Gammaproteobacteria</taxon>
        <taxon>Thiotrichales</taxon>
        <taxon>Thiotrichaceae</taxon>
        <taxon>Thiomargarita</taxon>
    </lineage>
</organism>
<proteinExistence type="predicted"/>
<gene>
    <name evidence="1" type="ORF">THIOM_004703</name>
</gene>
<protein>
    <recommendedName>
        <fullName evidence="3">DUF4351 domain-containing protein</fullName>
    </recommendedName>
</protein>
<sequence length="120" mass="13934">MTQLFPAGQQQEALNILGLFVLNRFRKMSEKEVMAMLHFDLMDTVAGRQLSERSYQNGLIEEARKMVVKVLEERFGIVPRDVIDKIRAIIHQDVLESLHKQAIRCLDMDSFKEMLLKATE</sequence>